<dbReference type="EMBL" id="VIEB01000080">
    <property type="protein sequence ID" value="TQE07811.1"/>
    <property type="molecule type" value="Genomic_DNA"/>
</dbReference>
<dbReference type="AlphaFoldDB" id="A0A540N9T6"/>
<evidence type="ECO:0000313" key="3">
    <source>
        <dbReference type="Proteomes" id="UP000315295"/>
    </source>
</evidence>
<dbReference type="Proteomes" id="UP000315295">
    <property type="component" value="Unassembled WGS sequence"/>
</dbReference>
<evidence type="ECO:0000313" key="2">
    <source>
        <dbReference type="EMBL" id="TQE07811.1"/>
    </source>
</evidence>
<organism evidence="2 3">
    <name type="scientific">Malus baccata</name>
    <name type="common">Siberian crab apple</name>
    <name type="synonym">Pyrus baccata</name>
    <dbReference type="NCBI Taxonomy" id="106549"/>
    <lineage>
        <taxon>Eukaryota</taxon>
        <taxon>Viridiplantae</taxon>
        <taxon>Streptophyta</taxon>
        <taxon>Embryophyta</taxon>
        <taxon>Tracheophyta</taxon>
        <taxon>Spermatophyta</taxon>
        <taxon>Magnoliopsida</taxon>
        <taxon>eudicotyledons</taxon>
        <taxon>Gunneridae</taxon>
        <taxon>Pentapetalae</taxon>
        <taxon>rosids</taxon>
        <taxon>fabids</taxon>
        <taxon>Rosales</taxon>
        <taxon>Rosaceae</taxon>
        <taxon>Amygdaloideae</taxon>
        <taxon>Maleae</taxon>
        <taxon>Malus</taxon>
    </lineage>
</organism>
<feature type="compositionally biased region" description="Low complexity" evidence="1">
    <location>
        <begin position="70"/>
        <end position="92"/>
    </location>
</feature>
<keyword evidence="3" id="KW-1185">Reference proteome</keyword>
<accession>A0A540N9T6</accession>
<feature type="region of interest" description="Disordered" evidence="1">
    <location>
        <begin position="1"/>
        <end position="92"/>
    </location>
</feature>
<proteinExistence type="predicted"/>
<protein>
    <submittedName>
        <fullName evidence="2">Uncharacterized protein</fullName>
    </submittedName>
</protein>
<comment type="caution">
    <text evidence="2">The sequence shown here is derived from an EMBL/GenBank/DDBJ whole genome shotgun (WGS) entry which is preliminary data.</text>
</comment>
<evidence type="ECO:0000256" key="1">
    <source>
        <dbReference type="SAM" id="MobiDB-lite"/>
    </source>
</evidence>
<feature type="compositionally biased region" description="Polar residues" evidence="1">
    <location>
        <begin position="1"/>
        <end position="59"/>
    </location>
</feature>
<sequence>MLNLISSQRVASRVSQTPSLVGNVAATSTLDMGTTSTPQVTPLGPTVSTAPTSLTSSVTHPILSARRTHQQPSSSEEAQPSSEASSAHGKGS</sequence>
<gene>
    <name evidence="2" type="ORF">C1H46_006570</name>
</gene>
<name>A0A540N9T6_MALBA</name>
<reference evidence="2 3" key="1">
    <citation type="journal article" date="2019" name="G3 (Bethesda)">
        <title>Sequencing of a Wild Apple (Malus baccata) Genome Unravels the Differences Between Cultivated and Wild Apple Species Regarding Disease Resistance and Cold Tolerance.</title>
        <authorList>
            <person name="Chen X."/>
        </authorList>
    </citation>
    <scope>NUCLEOTIDE SEQUENCE [LARGE SCALE GENOMIC DNA]</scope>
    <source>
        <strain evidence="3">cv. Shandingzi</strain>
        <tissue evidence="2">Leaves</tissue>
    </source>
</reference>